<evidence type="ECO:0000313" key="2">
    <source>
        <dbReference type="Proteomes" id="UP001589707"/>
    </source>
</evidence>
<dbReference type="EMBL" id="JBHMAU010000075">
    <property type="protein sequence ID" value="MFB9777297.1"/>
    <property type="molecule type" value="Genomic_DNA"/>
</dbReference>
<accession>A0ABV5X4D8</accession>
<organism evidence="1 2">
    <name type="scientific">Brevibacterium otitidis</name>
    <dbReference type="NCBI Taxonomy" id="53364"/>
    <lineage>
        <taxon>Bacteria</taxon>
        <taxon>Bacillati</taxon>
        <taxon>Actinomycetota</taxon>
        <taxon>Actinomycetes</taxon>
        <taxon>Micrococcales</taxon>
        <taxon>Brevibacteriaceae</taxon>
        <taxon>Brevibacterium</taxon>
    </lineage>
</organism>
<evidence type="ECO:0008006" key="3">
    <source>
        <dbReference type="Google" id="ProtNLM"/>
    </source>
</evidence>
<reference evidence="1 2" key="1">
    <citation type="submission" date="2024-09" db="EMBL/GenBank/DDBJ databases">
        <authorList>
            <person name="Sun Q."/>
            <person name="Mori K."/>
        </authorList>
    </citation>
    <scope>NUCLEOTIDE SEQUENCE [LARGE SCALE GENOMIC DNA]</scope>
    <source>
        <strain evidence="1 2">JCM 11683</strain>
    </source>
</reference>
<name>A0ABV5X4D8_9MICO</name>
<evidence type="ECO:0000313" key="1">
    <source>
        <dbReference type="EMBL" id="MFB9777297.1"/>
    </source>
</evidence>
<dbReference type="Proteomes" id="UP001589707">
    <property type="component" value="Unassembled WGS sequence"/>
</dbReference>
<protein>
    <recommendedName>
        <fullName evidence="3">Homeodomain-like domain-containing protein</fullName>
    </recommendedName>
</protein>
<gene>
    <name evidence="1" type="ORF">ACFFN1_12955</name>
</gene>
<dbReference type="RefSeq" id="WP_376841216.1">
    <property type="nucleotide sequence ID" value="NZ_JBHMAU010000075.1"/>
</dbReference>
<keyword evidence="2" id="KW-1185">Reference proteome</keyword>
<proteinExistence type="predicted"/>
<sequence length="312" mass="35115">MASGRVFEDCKCPRTTHLHGQRVTYVHHGCRCADCTEAARLYEANRRRQRLYGRTDLVDAEPARQHLRNLSAQGMGWKQVSKIAGIPASTLTHLLWGKYPHEPDHPDHRPPRRQIYKTTAQKILAVTLKPAANTAVDATGARRRVQALVYVGWSLRQIADQVGVDRQRIDRLARNTTETTSVETRDLIAGFFTRAWQAPDDQVPAASVTRAKRLARQRGWLPALAWDDIDDPDEQPDVSALRIGDSTITERIDDLAELARLGHTWNVSTVKRAGWGSLAAAERALCRHGRANLITRLKNNEYDNGRNHHVAV</sequence>
<comment type="caution">
    <text evidence="1">The sequence shown here is derived from an EMBL/GenBank/DDBJ whole genome shotgun (WGS) entry which is preliminary data.</text>
</comment>